<evidence type="ECO:0000259" key="4">
    <source>
        <dbReference type="Pfam" id="PF13193"/>
    </source>
</evidence>
<keyword evidence="6" id="KW-1185">Reference proteome</keyword>
<feature type="domain" description="AMP-dependent synthetase/ligase" evidence="3">
    <location>
        <begin position="36"/>
        <end position="430"/>
    </location>
</feature>
<organism evidence="5 6">
    <name type="scientific">Jannaschia pohangensis</name>
    <dbReference type="NCBI Taxonomy" id="390807"/>
    <lineage>
        <taxon>Bacteria</taxon>
        <taxon>Pseudomonadati</taxon>
        <taxon>Pseudomonadota</taxon>
        <taxon>Alphaproteobacteria</taxon>
        <taxon>Rhodobacterales</taxon>
        <taxon>Roseobacteraceae</taxon>
        <taxon>Jannaschia</taxon>
    </lineage>
</organism>
<sequence>MASFASKQDILDIAAAEPWEQVQPAQTLYELLTKTRDAHPSRPAISYQLFSGPTDPARTLTWTELHKQVTQAANLFRSLGVGETDTVAYVLPNCVETTTALLGATVAGIANPINPLLDAEQIGAILRETNAKVVVTLRAFPKTDVAQKVAEAVKLAPGVTTVLEIDLHGYLTGLKKLIVPLIRPKNPVSHKANVLSYTNELAKQPSDALTFADSAGDRVAAYFHTGGTTGMPKVAQHRYSGMIYNGWLGHRLLFSEQDSVMCPLPMFHVFACHVILMAAVASGAHVVFPTPQGYRGEGVFDNFWKLCERWGTTFIITVPTAMSAMMQRPVNADVSKVKTAFSGSSPLPVELFRRFEEATKITVVEGYGLTEVTCLVSVNPVDGEKKIGSVGVPLMHTDVRILIDKGDGPEECPTDTVGEICVSNPGVWPGHTYTEAAKNADLYHMDRYLRTGDLGRVDADGYLWITGRAKDLIIRGGHNIDPAEIEEALAGHPAVAMAGAIGQPDAFAGELPCAYVELVSGASVTPEELLKFCEEHVHERAARPKHIEILDELPKTAVGKVFKPDLRRRAITRVYDAALVDAGIKARVSEVVEDKKRGLVARLVKTGDVEDRDVTAVMGNYTRPWEWA</sequence>
<dbReference type="InterPro" id="IPR000873">
    <property type="entry name" value="AMP-dep_synth/lig_dom"/>
</dbReference>
<evidence type="ECO:0000256" key="1">
    <source>
        <dbReference type="ARBA" id="ARBA00006432"/>
    </source>
</evidence>
<dbReference type="PROSITE" id="PS00455">
    <property type="entry name" value="AMP_BINDING"/>
    <property type="match status" value="1"/>
</dbReference>
<dbReference type="STRING" id="390807.SAMN04488095_1317"/>
<dbReference type="Pfam" id="PF00501">
    <property type="entry name" value="AMP-binding"/>
    <property type="match status" value="1"/>
</dbReference>
<evidence type="ECO:0000313" key="6">
    <source>
        <dbReference type="Proteomes" id="UP000199110"/>
    </source>
</evidence>
<keyword evidence="2" id="KW-0436">Ligase</keyword>
<dbReference type="Gene3D" id="3.40.50.12780">
    <property type="entry name" value="N-terminal domain of ligase-like"/>
    <property type="match status" value="1"/>
</dbReference>
<accession>A0A1I3JGI7</accession>
<feature type="domain" description="AMP-binding enzyme C-terminal" evidence="4">
    <location>
        <begin position="484"/>
        <end position="560"/>
    </location>
</feature>
<dbReference type="RefSeq" id="WP_092778208.1">
    <property type="nucleotide sequence ID" value="NZ_FORA01000001.1"/>
</dbReference>
<dbReference type="CDD" id="cd05944">
    <property type="entry name" value="FACL_like_4"/>
    <property type="match status" value="1"/>
</dbReference>
<dbReference type="SUPFAM" id="SSF56801">
    <property type="entry name" value="Acetyl-CoA synthetase-like"/>
    <property type="match status" value="1"/>
</dbReference>
<proteinExistence type="inferred from homology"/>
<comment type="similarity">
    <text evidence="1">Belongs to the ATP-dependent AMP-binding enzyme family.</text>
</comment>
<dbReference type="InterPro" id="IPR042099">
    <property type="entry name" value="ANL_N_sf"/>
</dbReference>
<evidence type="ECO:0000313" key="5">
    <source>
        <dbReference type="EMBL" id="SFI59349.1"/>
    </source>
</evidence>
<evidence type="ECO:0000259" key="3">
    <source>
        <dbReference type="Pfam" id="PF00501"/>
    </source>
</evidence>
<dbReference type="Gene3D" id="3.30.300.30">
    <property type="match status" value="1"/>
</dbReference>
<protein>
    <submittedName>
        <fullName evidence="5">Fatty-acyl-CoA synthase</fullName>
    </submittedName>
</protein>
<gene>
    <name evidence="5" type="ORF">SAMN04488095_1317</name>
</gene>
<dbReference type="OrthoDB" id="9803968at2"/>
<dbReference type="PANTHER" id="PTHR43201">
    <property type="entry name" value="ACYL-COA SYNTHETASE"/>
    <property type="match status" value="1"/>
</dbReference>
<dbReference type="GO" id="GO:0031956">
    <property type="term" value="F:medium-chain fatty acid-CoA ligase activity"/>
    <property type="evidence" value="ECO:0007669"/>
    <property type="project" value="TreeGrafter"/>
</dbReference>
<dbReference type="PANTHER" id="PTHR43201:SF5">
    <property type="entry name" value="MEDIUM-CHAIN ACYL-COA LIGASE ACSF2, MITOCHONDRIAL"/>
    <property type="match status" value="1"/>
</dbReference>
<evidence type="ECO:0000256" key="2">
    <source>
        <dbReference type="ARBA" id="ARBA00022598"/>
    </source>
</evidence>
<dbReference type="EMBL" id="FORA01000001">
    <property type="protein sequence ID" value="SFI59349.1"/>
    <property type="molecule type" value="Genomic_DNA"/>
</dbReference>
<dbReference type="NCBIfam" id="NF005714">
    <property type="entry name" value="PRK07529.1"/>
    <property type="match status" value="1"/>
</dbReference>
<dbReference type="Proteomes" id="UP000199110">
    <property type="component" value="Unassembled WGS sequence"/>
</dbReference>
<dbReference type="InterPro" id="IPR025110">
    <property type="entry name" value="AMP-bd_C"/>
</dbReference>
<reference evidence="5 6" key="1">
    <citation type="submission" date="2016-10" db="EMBL/GenBank/DDBJ databases">
        <authorList>
            <person name="de Groot N.N."/>
        </authorList>
    </citation>
    <scope>NUCLEOTIDE SEQUENCE [LARGE SCALE GENOMIC DNA]</scope>
    <source>
        <strain evidence="5 6">DSM 19073</strain>
    </source>
</reference>
<dbReference type="InterPro" id="IPR020845">
    <property type="entry name" value="AMP-binding_CS"/>
</dbReference>
<dbReference type="Pfam" id="PF13193">
    <property type="entry name" value="AMP-binding_C"/>
    <property type="match status" value="1"/>
</dbReference>
<dbReference type="AlphaFoldDB" id="A0A1I3JGI7"/>
<name>A0A1I3JGI7_9RHOB</name>
<dbReference type="InterPro" id="IPR045851">
    <property type="entry name" value="AMP-bd_C_sf"/>
</dbReference>
<dbReference type="GO" id="GO:0006631">
    <property type="term" value="P:fatty acid metabolic process"/>
    <property type="evidence" value="ECO:0007669"/>
    <property type="project" value="TreeGrafter"/>
</dbReference>